<evidence type="ECO:0000313" key="2">
    <source>
        <dbReference type="EMBL" id="TNN69607.1"/>
    </source>
</evidence>
<feature type="region of interest" description="Disordered" evidence="1">
    <location>
        <begin position="48"/>
        <end position="82"/>
    </location>
</feature>
<reference evidence="2 3" key="1">
    <citation type="submission" date="2019-03" db="EMBL/GenBank/DDBJ databases">
        <title>First draft genome of Liparis tanakae, snailfish: a comprehensive survey of snailfish specific genes.</title>
        <authorList>
            <person name="Kim W."/>
            <person name="Song I."/>
            <person name="Jeong J.-H."/>
            <person name="Kim D."/>
            <person name="Kim S."/>
            <person name="Ryu S."/>
            <person name="Song J.Y."/>
            <person name="Lee S.K."/>
        </authorList>
    </citation>
    <scope>NUCLEOTIDE SEQUENCE [LARGE SCALE GENOMIC DNA]</scope>
    <source>
        <tissue evidence="2">Muscle</tissue>
    </source>
</reference>
<feature type="compositionally biased region" description="Basic and acidic residues" evidence="1">
    <location>
        <begin position="12"/>
        <end position="31"/>
    </location>
</feature>
<sequence>MRKKGKGGGKGEGGKGERMREESNLKDTRREPADVLLAVLQVAAAVQRGVGHKQQPPLHFDDRQPEVSSGPPEAREPGSESR</sequence>
<organism evidence="2 3">
    <name type="scientific">Liparis tanakae</name>
    <name type="common">Tanaka's snailfish</name>
    <dbReference type="NCBI Taxonomy" id="230148"/>
    <lineage>
        <taxon>Eukaryota</taxon>
        <taxon>Metazoa</taxon>
        <taxon>Chordata</taxon>
        <taxon>Craniata</taxon>
        <taxon>Vertebrata</taxon>
        <taxon>Euteleostomi</taxon>
        <taxon>Actinopterygii</taxon>
        <taxon>Neopterygii</taxon>
        <taxon>Teleostei</taxon>
        <taxon>Neoteleostei</taxon>
        <taxon>Acanthomorphata</taxon>
        <taxon>Eupercaria</taxon>
        <taxon>Perciformes</taxon>
        <taxon>Cottioidei</taxon>
        <taxon>Cottales</taxon>
        <taxon>Liparidae</taxon>
        <taxon>Liparis</taxon>
    </lineage>
</organism>
<name>A0A4Z2HV80_9TELE</name>
<evidence type="ECO:0000313" key="3">
    <source>
        <dbReference type="Proteomes" id="UP000314294"/>
    </source>
</evidence>
<dbReference type="Proteomes" id="UP000314294">
    <property type="component" value="Unassembled WGS sequence"/>
</dbReference>
<protein>
    <submittedName>
        <fullName evidence="2">Uncharacterized protein</fullName>
    </submittedName>
</protein>
<gene>
    <name evidence="2" type="ORF">EYF80_020252</name>
</gene>
<keyword evidence="3" id="KW-1185">Reference proteome</keyword>
<dbReference type="EMBL" id="SRLO01000174">
    <property type="protein sequence ID" value="TNN69607.1"/>
    <property type="molecule type" value="Genomic_DNA"/>
</dbReference>
<dbReference type="AlphaFoldDB" id="A0A4Z2HV80"/>
<comment type="caution">
    <text evidence="2">The sequence shown here is derived from an EMBL/GenBank/DDBJ whole genome shotgun (WGS) entry which is preliminary data.</text>
</comment>
<accession>A0A4Z2HV80</accession>
<proteinExistence type="predicted"/>
<feature type="region of interest" description="Disordered" evidence="1">
    <location>
        <begin position="1"/>
        <end position="31"/>
    </location>
</feature>
<feature type="compositionally biased region" description="Basic and acidic residues" evidence="1">
    <location>
        <begin position="73"/>
        <end position="82"/>
    </location>
</feature>
<evidence type="ECO:0000256" key="1">
    <source>
        <dbReference type="SAM" id="MobiDB-lite"/>
    </source>
</evidence>